<dbReference type="Proteomes" id="UP001597041">
    <property type="component" value="Unassembled WGS sequence"/>
</dbReference>
<proteinExistence type="inferred from homology"/>
<organism evidence="4 5">
    <name type="scientific">Oceanobacillus locisalsi</name>
    <dbReference type="NCBI Taxonomy" id="546107"/>
    <lineage>
        <taxon>Bacteria</taxon>
        <taxon>Bacillati</taxon>
        <taxon>Bacillota</taxon>
        <taxon>Bacilli</taxon>
        <taxon>Bacillales</taxon>
        <taxon>Bacillaceae</taxon>
        <taxon>Oceanobacillus</taxon>
    </lineage>
</organism>
<feature type="domain" description="LXG" evidence="3">
    <location>
        <begin position="1"/>
        <end position="240"/>
    </location>
</feature>
<comment type="similarity">
    <text evidence="1">In the N-terminal section; belongs to the LXG family.</text>
</comment>
<keyword evidence="2" id="KW-0175">Coiled coil</keyword>
<dbReference type="Pfam" id="PF04740">
    <property type="entry name" value="LXG"/>
    <property type="match status" value="1"/>
</dbReference>
<gene>
    <name evidence="4" type="ORF">ACFQ19_17965</name>
</gene>
<feature type="coiled-coil region" evidence="2">
    <location>
        <begin position="205"/>
        <end position="240"/>
    </location>
</feature>
<dbReference type="RefSeq" id="WP_379594062.1">
    <property type="nucleotide sequence ID" value="NZ_JBHTKK010000030.1"/>
</dbReference>
<evidence type="ECO:0000313" key="4">
    <source>
        <dbReference type="EMBL" id="MFD1067898.1"/>
    </source>
</evidence>
<evidence type="ECO:0000313" key="5">
    <source>
        <dbReference type="Proteomes" id="UP001597041"/>
    </source>
</evidence>
<name>A0ABW3NL21_9BACI</name>
<accession>A0ABW3NL21</accession>
<keyword evidence="5" id="KW-1185">Reference proteome</keyword>
<evidence type="ECO:0000259" key="3">
    <source>
        <dbReference type="PROSITE" id="PS51756"/>
    </source>
</evidence>
<comment type="caution">
    <text evidence="4">The sequence shown here is derived from an EMBL/GenBank/DDBJ whole genome shotgun (WGS) entry which is preliminary data.</text>
</comment>
<evidence type="ECO:0000256" key="1">
    <source>
        <dbReference type="ARBA" id="ARBA00034117"/>
    </source>
</evidence>
<reference evidence="5" key="1">
    <citation type="journal article" date="2019" name="Int. J. Syst. Evol. Microbiol.">
        <title>The Global Catalogue of Microorganisms (GCM) 10K type strain sequencing project: providing services to taxonomists for standard genome sequencing and annotation.</title>
        <authorList>
            <consortium name="The Broad Institute Genomics Platform"/>
            <consortium name="The Broad Institute Genome Sequencing Center for Infectious Disease"/>
            <person name="Wu L."/>
            <person name="Ma J."/>
        </authorList>
    </citation>
    <scope>NUCLEOTIDE SEQUENCE [LARGE SCALE GENOMIC DNA]</scope>
    <source>
        <strain evidence="5">CCUG 56608</strain>
    </source>
</reference>
<sequence length="619" mass="71280">MSQKVDISEVTRFSNDLQQVSEEIQSSLIKVKKEIDALAGLDSFSGKAAKEAKQYFSGMHETITESFRGLFDDLETNLEQHLEAFRSEVDVSETAIIRSNYLQDVQENVNDLFEDLVKQDEIIHDTIQEVSDISSATPPSFSDVNDYQNQTMKILKEVKEDLTSFNSKGNEIDVKTIISQIESSMNKAQSSEGQARFSNFEGASKVDALAKLQDYNADKQEERKNKIDSLQKKLANGEELSYTEREILYQHIQKNVLDEYDRAHMNEISIYMQHDNEKLTEYMNEEVLASEQSLENEIVILEQYLFAGNERPSDLTGKTEDRVALRSYLDVLKNHHTAINEVSEEMDWDRNKDDPLLARIEYANFAFTGDSEVTPNSHLESDITIHLHQDTSEDKGISREEFLEMELPLLVRRNHSEIEYYYGGDAVTDLMHKEGKELEEEVDTMTGEFLGSEILGYSLEAGGRAFNVFGNVALSTGNFLSDKKEKEDSLKWSEIKNTANKFNLEIKINTRDVPGSPKNEQVELNPSELTQEQMERWQAIHIEEPDFPYDEEAMKTQDWKKMYDLLYDDEDGKVENGDVKEPKEKESLNEHHIELLHYMISGKPEEDNDTVLKLWNRDR</sequence>
<evidence type="ECO:0000256" key="2">
    <source>
        <dbReference type="SAM" id="Coils"/>
    </source>
</evidence>
<dbReference type="EMBL" id="JBHTKK010000030">
    <property type="protein sequence ID" value="MFD1067898.1"/>
    <property type="molecule type" value="Genomic_DNA"/>
</dbReference>
<dbReference type="Gene3D" id="1.10.287.1060">
    <property type="entry name" value="ESAT-6-like"/>
    <property type="match status" value="1"/>
</dbReference>
<dbReference type="PROSITE" id="PS51756">
    <property type="entry name" value="LXG"/>
    <property type="match status" value="1"/>
</dbReference>
<dbReference type="InterPro" id="IPR006829">
    <property type="entry name" value="LXG_dom"/>
</dbReference>
<protein>
    <submittedName>
        <fullName evidence="4">T7SS effector LXG polymorphic toxin</fullName>
    </submittedName>
</protein>